<keyword evidence="1" id="KW-0547">Nucleotide-binding</keyword>
<evidence type="ECO:0000313" key="6">
    <source>
        <dbReference type="Proteomes" id="UP000184465"/>
    </source>
</evidence>
<protein>
    <submittedName>
        <fullName evidence="5">Biotin-dependent carboxylase uncharacterized domain-containing protein</fullName>
    </submittedName>
</protein>
<evidence type="ECO:0000259" key="4">
    <source>
        <dbReference type="SMART" id="SM00797"/>
    </source>
</evidence>
<dbReference type="PANTHER" id="PTHR43309">
    <property type="entry name" value="5-OXOPROLINASE SUBUNIT C"/>
    <property type="match status" value="1"/>
</dbReference>
<keyword evidence="3" id="KW-0067">ATP-binding</keyword>
<feature type="domain" description="Carboxyltransferase" evidence="4">
    <location>
        <begin position="25"/>
        <end position="306"/>
    </location>
</feature>
<sequence length="346" mass="38544">MSSLRVNNPGLLTTIQDDGRIGYEKYGMPTAGAMDILSLQLGNILVGNDRYEAAAEITFIGPEIEFYENLIIAITGADISPTINGKEIEMYSTVYINKGDILRFGTLKKGCRAYLAVSGGFDLPQIMNSKSTYLRGKLGGVEGRKLKKGDILQVNINKGYKYLGVRRIPKNFIPYYGSQYTVRVIMGPEDYRFTGKGIETFLNSEYTLSNQCDRMGYRLNGPKIEHRNGADIISGGITLGAIQVPGHGEPIIMMADRQTTGGYTKIANVISVDIPYLAQLKAGDRVRFQQINIEEAQTLLKEREEKLLKLVYDFEKTTKKVIVKNSINLKIRSNGKKFNVGIQEIE</sequence>
<dbReference type="GO" id="GO:0005524">
    <property type="term" value="F:ATP binding"/>
    <property type="evidence" value="ECO:0007669"/>
    <property type="project" value="UniProtKB-KW"/>
</dbReference>
<dbReference type="NCBIfam" id="TIGR00724">
    <property type="entry name" value="urea_amlyse_rel"/>
    <property type="match status" value="1"/>
</dbReference>
<dbReference type="InterPro" id="IPR003778">
    <property type="entry name" value="CT_A_B"/>
</dbReference>
<evidence type="ECO:0000313" key="5">
    <source>
        <dbReference type="EMBL" id="SHJ71376.1"/>
    </source>
</evidence>
<dbReference type="Gene3D" id="2.40.100.10">
    <property type="entry name" value="Cyclophilin-like"/>
    <property type="match status" value="1"/>
</dbReference>
<keyword evidence="2" id="KW-0378">Hydrolase</keyword>
<evidence type="ECO:0000256" key="3">
    <source>
        <dbReference type="ARBA" id="ARBA00022840"/>
    </source>
</evidence>
<dbReference type="RefSeq" id="WP_073147276.1">
    <property type="nucleotide sequence ID" value="NZ_FRAG01000006.1"/>
</dbReference>
<name>A0A1M6LJJ2_PARC5</name>
<proteinExistence type="predicted"/>
<dbReference type="Pfam" id="PF02626">
    <property type="entry name" value="CT_A_B"/>
    <property type="match status" value="1"/>
</dbReference>
<dbReference type="InterPro" id="IPR052708">
    <property type="entry name" value="PxpC"/>
</dbReference>
<dbReference type="AlphaFoldDB" id="A0A1M6LJJ2"/>
<dbReference type="EMBL" id="FRAG01000006">
    <property type="protein sequence ID" value="SHJ71376.1"/>
    <property type="molecule type" value="Genomic_DNA"/>
</dbReference>
<dbReference type="OrthoDB" id="9782422at2"/>
<gene>
    <name evidence="5" type="ORF">SAMN02745912_00836</name>
</gene>
<organism evidence="5 6">
    <name type="scientific">Paramaledivibacter caminithermalis (strain DSM 15212 / CIP 107654 / DViRD3)</name>
    <name type="common">Clostridium caminithermale</name>
    <dbReference type="NCBI Taxonomy" id="1121301"/>
    <lineage>
        <taxon>Bacteria</taxon>
        <taxon>Bacillati</taxon>
        <taxon>Bacillota</taxon>
        <taxon>Clostridia</taxon>
        <taxon>Peptostreptococcales</taxon>
        <taxon>Caminicellaceae</taxon>
        <taxon>Paramaledivibacter</taxon>
    </lineage>
</organism>
<dbReference type="SMART" id="SM00797">
    <property type="entry name" value="AHS2"/>
    <property type="match status" value="1"/>
</dbReference>
<evidence type="ECO:0000256" key="2">
    <source>
        <dbReference type="ARBA" id="ARBA00022801"/>
    </source>
</evidence>
<keyword evidence="6" id="KW-1185">Reference proteome</keyword>
<reference evidence="5 6" key="1">
    <citation type="submission" date="2016-11" db="EMBL/GenBank/DDBJ databases">
        <authorList>
            <person name="Jaros S."/>
            <person name="Januszkiewicz K."/>
            <person name="Wedrychowicz H."/>
        </authorList>
    </citation>
    <scope>NUCLEOTIDE SEQUENCE [LARGE SCALE GENOMIC DNA]</scope>
    <source>
        <strain evidence="5 6">DSM 15212</strain>
    </source>
</reference>
<evidence type="ECO:0000256" key="1">
    <source>
        <dbReference type="ARBA" id="ARBA00022741"/>
    </source>
</evidence>
<dbReference type="GO" id="GO:0016787">
    <property type="term" value="F:hydrolase activity"/>
    <property type="evidence" value="ECO:0007669"/>
    <property type="project" value="UniProtKB-KW"/>
</dbReference>
<dbReference type="STRING" id="1121301.SAMN02745912_00836"/>
<dbReference type="PANTHER" id="PTHR43309:SF5">
    <property type="entry name" value="5-OXOPROLINASE SUBUNIT C"/>
    <property type="match status" value="1"/>
</dbReference>
<dbReference type="InterPro" id="IPR029000">
    <property type="entry name" value="Cyclophilin-like_dom_sf"/>
</dbReference>
<dbReference type="SUPFAM" id="SSF50891">
    <property type="entry name" value="Cyclophilin-like"/>
    <property type="match status" value="1"/>
</dbReference>
<accession>A0A1M6LJJ2</accession>
<dbReference type="Proteomes" id="UP000184465">
    <property type="component" value="Unassembled WGS sequence"/>
</dbReference>